<organism evidence="1">
    <name type="scientific">Anopheles sinensis</name>
    <name type="common">Mosquito</name>
    <dbReference type="NCBI Taxonomy" id="74873"/>
    <lineage>
        <taxon>Eukaryota</taxon>
        <taxon>Metazoa</taxon>
        <taxon>Ecdysozoa</taxon>
        <taxon>Arthropoda</taxon>
        <taxon>Hexapoda</taxon>
        <taxon>Insecta</taxon>
        <taxon>Pterygota</taxon>
        <taxon>Neoptera</taxon>
        <taxon>Endopterygota</taxon>
        <taxon>Diptera</taxon>
        <taxon>Nematocera</taxon>
        <taxon>Culicoidea</taxon>
        <taxon>Culicidae</taxon>
        <taxon>Anophelinae</taxon>
        <taxon>Anopheles</taxon>
    </lineage>
</organism>
<dbReference type="EMBL" id="ATLV01014543">
    <property type="status" value="NOT_ANNOTATED_CDS"/>
    <property type="molecule type" value="Genomic_DNA"/>
</dbReference>
<evidence type="ECO:0000313" key="3">
    <source>
        <dbReference type="Proteomes" id="UP000030765"/>
    </source>
</evidence>
<dbReference type="EnsemblMetazoa" id="ASIC006214-RA">
    <property type="protein sequence ID" value="ASIC006214-PA"/>
    <property type="gene ID" value="ASIC006214"/>
</dbReference>
<reference evidence="1 3" key="1">
    <citation type="journal article" date="2014" name="BMC Genomics">
        <title>Genome sequence of Anopheles sinensis provides insight into genetics basis of mosquito competence for malaria parasites.</title>
        <authorList>
            <person name="Zhou D."/>
            <person name="Zhang D."/>
            <person name="Ding G."/>
            <person name="Shi L."/>
            <person name="Hou Q."/>
            <person name="Ye Y."/>
            <person name="Xu Y."/>
            <person name="Zhou H."/>
            <person name="Xiong C."/>
            <person name="Li S."/>
            <person name="Yu J."/>
            <person name="Hong S."/>
            <person name="Yu X."/>
            <person name="Zou P."/>
            <person name="Chen C."/>
            <person name="Chang X."/>
            <person name="Wang W."/>
            <person name="Lv Y."/>
            <person name="Sun Y."/>
            <person name="Ma L."/>
            <person name="Shen B."/>
            <person name="Zhu C."/>
        </authorList>
    </citation>
    <scope>NUCLEOTIDE SEQUENCE [LARGE SCALE GENOMIC DNA]</scope>
</reference>
<dbReference type="AlphaFoldDB" id="A0A084VLQ3"/>
<reference evidence="2" key="2">
    <citation type="submission" date="2020-05" db="UniProtKB">
        <authorList>
            <consortium name="EnsemblMetazoa"/>
        </authorList>
    </citation>
    <scope>IDENTIFICATION</scope>
</reference>
<evidence type="ECO:0000313" key="1">
    <source>
        <dbReference type="EMBL" id="KFB38897.1"/>
    </source>
</evidence>
<dbReference type="EMBL" id="KE524974">
    <property type="protein sequence ID" value="KFB38897.1"/>
    <property type="molecule type" value="Genomic_DNA"/>
</dbReference>
<proteinExistence type="predicted"/>
<dbReference type="VEuPathDB" id="VectorBase:ASIC006214"/>
<sequence length="53" mass="6133">MRYLFRMYSEFYDYLEQLYGERSAGANGSVVVGSYLDDGCDYGSELDIELEEL</sequence>
<dbReference type="Proteomes" id="UP000030765">
    <property type="component" value="Unassembled WGS sequence"/>
</dbReference>
<dbReference type="STRING" id="74873.A0A084VLQ3"/>
<name>A0A084VLQ3_ANOSI</name>
<protein>
    <submittedName>
        <fullName evidence="1 2">Transcriptional regulator, RofA family</fullName>
    </submittedName>
</protein>
<evidence type="ECO:0000313" key="2">
    <source>
        <dbReference type="EnsemblMetazoa" id="ASIC006214-PA"/>
    </source>
</evidence>
<accession>A0A084VLQ3</accession>
<gene>
    <name evidence="1" type="ORF">ZHAS_00006214</name>
</gene>
<keyword evidence="3" id="KW-1185">Reference proteome</keyword>